<dbReference type="OrthoDB" id="654716at2759"/>
<organism evidence="1 2">
    <name type="scientific">Momordica charantia</name>
    <name type="common">Bitter gourd</name>
    <name type="synonym">Balsam pear</name>
    <dbReference type="NCBI Taxonomy" id="3673"/>
    <lineage>
        <taxon>Eukaryota</taxon>
        <taxon>Viridiplantae</taxon>
        <taxon>Streptophyta</taxon>
        <taxon>Embryophyta</taxon>
        <taxon>Tracheophyta</taxon>
        <taxon>Spermatophyta</taxon>
        <taxon>Magnoliopsida</taxon>
        <taxon>eudicotyledons</taxon>
        <taxon>Gunneridae</taxon>
        <taxon>Pentapetalae</taxon>
        <taxon>rosids</taxon>
        <taxon>fabids</taxon>
        <taxon>Cucurbitales</taxon>
        <taxon>Cucurbitaceae</taxon>
        <taxon>Momordiceae</taxon>
        <taxon>Momordica</taxon>
    </lineage>
</organism>
<gene>
    <name evidence="2" type="primary">LOC111009454</name>
</gene>
<accession>A0A6J1C955</accession>
<name>A0A6J1C955_MOMCH</name>
<reference evidence="2" key="1">
    <citation type="submission" date="2025-08" db="UniProtKB">
        <authorList>
            <consortium name="RefSeq"/>
        </authorList>
    </citation>
    <scope>IDENTIFICATION</scope>
    <source>
        <strain evidence="2">OHB3-1</strain>
    </source>
</reference>
<sequence>MGGRKSSKCFSICSILKSCCFPMGGRSSEDGGYWDESAEIRRRMWPSDEDRGRWVAEPGIDRKASAFIARFYEARVSDPQRQTFAV</sequence>
<evidence type="ECO:0000313" key="1">
    <source>
        <dbReference type="Proteomes" id="UP000504603"/>
    </source>
</evidence>
<dbReference type="GeneID" id="111009454"/>
<dbReference type="AlphaFoldDB" id="A0A6J1C955"/>
<evidence type="ECO:0000313" key="2">
    <source>
        <dbReference type="RefSeq" id="XP_022138231.1"/>
    </source>
</evidence>
<dbReference type="PANTHER" id="PTHR33511">
    <property type="entry name" value="OS06G0632400 PROTEIN"/>
    <property type="match status" value="1"/>
</dbReference>
<dbReference type="RefSeq" id="XP_022138231.1">
    <property type="nucleotide sequence ID" value="XM_022282539.1"/>
</dbReference>
<keyword evidence="1" id="KW-1185">Reference proteome</keyword>
<protein>
    <submittedName>
        <fullName evidence="2">Uncharacterized protein LOC111009454</fullName>
    </submittedName>
</protein>
<dbReference type="Proteomes" id="UP000504603">
    <property type="component" value="Unplaced"/>
</dbReference>
<proteinExistence type="predicted"/>
<dbReference type="KEGG" id="mcha:111009454"/>